<dbReference type="GO" id="GO:0080008">
    <property type="term" value="C:Cul4-RING E3 ubiquitin ligase complex"/>
    <property type="evidence" value="ECO:0007669"/>
    <property type="project" value="TreeGrafter"/>
</dbReference>
<dbReference type="Pfam" id="PF00400">
    <property type="entry name" value="WD40"/>
    <property type="match status" value="4"/>
</dbReference>
<dbReference type="InterPro" id="IPR036322">
    <property type="entry name" value="WD40_repeat_dom_sf"/>
</dbReference>
<dbReference type="GO" id="GO:0043161">
    <property type="term" value="P:proteasome-mediated ubiquitin-dependent protein catabolic process"/>
    <property type="evidence" value="ECO:0007669"/>
    <property type="project" value="TreeGrafter"/>
</dbReference>
<dbReference type="EMBL" id="NLAX01000004">
    <property type="protein sequence ID" value="PKS12068.1"/>
    <property type="molecule type" value="Genomic_DNA"/>
</dbReference>
<dbReference type="InParanoid" id="A0A2N3NI25"/>
<dbReference type="AlphaFoldDB" id="A0A2N3NI25"/>
<dbReference type="InterPro" id="IPR015943">
    <property type="entry name" value="WD40/YVTN_repeat-like_dom_sf"/>
</dbReference>
<dbReference type="PROSITE" id="PS50082">
    <property type="entry name" value="WD_REPEATS_2"/>
    <property type="match status" value="2"/>
</dbReference>
<dbReference type="PANTHER" id="PTHR19847:SF7">
    <property type="entry name" value="DDB1- AND CUL4-ASSOCIATED FACTOR 11"/>
    <property type="match status" value="1"/>
</dbReference>
<dbReference type="PANTHER" id="PTHR19847">
    <property type="entry name" value="DDB1- AND CUL4-ASSOCIATED FACTOR 11"/>
    <property type="match status" value="1"/>
</dbReference>
<dbReference type="InterPro" id="IPR001680">
    <property type="entry name" value="WD40_rpt"/>
</dbReference>
<sequence>MATDEELSNPEVTVPEQSVDETSSSQDMPWEPSEEDDDYEDEDVTDNNDDEDEELMIDPDDMTEQLLQDFIGGGLFANINAIIEDLEEYGSGEELDHGIEPLISDDVELIMVSTDPYGHDDEPDSILTSQRRLAILVEREHGNPRVLLSREQIQYLLRREDILEHLKHSNQHVSRHEFERWVASHRPDPNRFPKVPSKVGRRLMDSGTFGTNQLPGETPRRIAPSLRILGRELGLARNLAERKKAERLLLQSMLPKDKTDVTIYFREPVYSGQFSRDGNFYFACGADFRVRLYDTSNPYSWKHYKTVSHPWAQWTLTDASLSPDNKWLAYTSLSPSVCLAPTDPNDKGDPYTLDLSASVGTAGGATSDEPRLRFGIFSVRFSGDGRELVTGTNYRSIIVYDIETRTPLHKVKGHDADVNAVCFADISSPHILYSGSDDSVIKVWDRRSMGDRREAGAFVGHIEGITHIDSKGDGRYILSNGKDQSMKLWDLRMAISTDRFRSIGLRRIPTFDYRWEKFREVDWFEDKNDNSAVTFRGHDVLQTLIRCHFSPPSSSDSRYVYSGSASGQIFIWNMDATLAGKIDVETSIMHSLANAGRFPQLRMTDLLYSPWNMVVRDASWHPNVPAIATSAWSTGGMREGAISLHTFQEPRDPTPTKDDLGCPNVGACVTEKLQPCRFSVTGRDA</sequence>
<dbReference type="VEuPathDB" id="FungiDB:jhhlp_001364"/>
<dbReference type="FunFam" id="2.130.10.10:FF:000557">
    <property type="entry name" value="WD repeat protein"/>
    <property type="match status" value="1"/>
</dbReference>
<dbReference type="OrthoDB" id="63070at2759"/>
<feature type="region of interest" description="Disordered" evidence="2">
    <location>
        <begin position="1"/>
        <end position="53"/>
    </location>
</feature>
<dbReference type="STRING" id="41688.A0A2N3NI25"/>
<accession>A0A2N3NI25</accession>
<evidence type="ECO:0000256" key="1">
    <source>
        <dbReference type="PROSITE-ProRule" id="PRU00221"/>
    </source>
</evidence>
<evidence type="ECO:0000256" key="2">
    <source>
        <dbReference type="SAM" id="MobiDB-lite"/>
    </source>
</evidence>
<feature type="compositionally biased region" description="Acidic residues" evidence="2">
    <location>
        <begin position="32"/>
        <end position="53"/>
    </location>
</feature>
<proteinExistence type="predicted"/>
<organism evidence="3 4">
    <name type="scientific">Lomentospora prolificans</name>
    <dbReference type="NCBI Taxonomy" id="41688"/>
    <lineage>
        <taxon>Eukaryota</taxon>
        <taxon>Fungi</taxon>
        <taxon>Dikarya</taxon>
        <taxon>Ascomycota</taxon>
        <taxon>Pezizomycotina</taxon>
        <taxon>Sordariomycetes</taxon>
        <taxon>Hypocreomycetidae</taxon>
        <taxon>Microascales</taxon>
        <taxon>Microascaceae</taxon>
        <taxon>Lomentospora</taxon>
    </lineage>
</organism>
<evidence type="ECO:0000313" key="3">
    <source>
        <dbReference type="EMBL" id="PKS12068.1"/>
    </source>
</evidence>
<dbReference type="InterPro" id="IPR051859">
    <property type="entry name" value="DCAF"/>
</dbReference>
<feature type="repeat" description="WD" evidence="1">
    <location>
        <begin position="411"/>
        <end position="445"/>
    </location>
</feature>
<feature type="repeat" description="WD" evidence="1">
    <location>
        <begin position="458"/>
        <end position="492"/>
    </location>
</feature>
<gene>
    <name evidence="3" type="ORF">jhhlp_001364</name>
</gene>
<keyword evidence="1" id="KW-0853">WD repeat</keyword>
<name>A0A2N3NI25_9PEZI</name>
<protein>
    <submittedName>
        <fullName evidence="3">Uncharacterized protein</fullName>
    </submittedName>
</protein>
<comment type="caution">
    <text evidence="3">The sequence shown here is derived from an EMBL/GenBank/DDBJ whole genome shotgun (WGS) entry which is preliminary data.</text>
</comment>
<dbReference type="SUPFAM" id="SSF50978">
    <property type="entry name" value="WD40 repeat-like"/>
    <property type="match status" value="1"/>
</dbReference>
<dbReference type="Proteomes" id="UP000233524">
    <property type="component" value="Unassembled WGS sequence"/>
</dbReference>
<dbReference type="Gene3D" id="2.130.10.10">
    <property type="entry name" value="YVTN repeat-like/Quinoprotein amine dehydrogenase"/>
    <property type="match status" value="2"/>
</dbReference>
<reference evidence="3 4" key="1">
    <citation type="journal article" date="2017" name="G3 (Bethesda)">
        <title>First Draft Genome Sequence of the Pathogenic Fungus Lomentospora prolificans (Formerly Scedosporium prolificans).</title>
        <authorList>
            <person name="Luo R."/>
            <person name="Zimin A."/>
            <person name="Workman R."/>
            <person name="Fan Y."/>
            <person name="Pertea G."/>
            <person name="Grossman N."/>
            <person name="Wear M.P."/>
            <person name="Jia B."/>
            <person name="Miller H."/>
            <person name="Casadevall A."/>
            <person name="Timp W."/>
            <person name="Zhang S.X."/>
            <person name="Salzberg S.L."/>
        </authorList>
    </citation>
    <scope>NUCLEOTIDE SEQUENCE [LARGE SCALE GENOMIC DNA]</scope>
    <source>
        <strain evidence="3 4">JHH-5317</strain>
    </source>
</reference>
<dbReference type="SMART" id="SM00320">
    <property type="entry name" value="WD40"/>
    <property type="match status" value="5"/>
</dbReference>
<evidence type="ECO:0000313" key="4">
    <source>
        <dbReference type="Proteomes" id="UP000233524"/>
    </source>
</evidence>
<keyword evidence="4" id="KW-1185">Reference proteome</keyword>
<dbReference type="PROSITE" id="PS50294">
    <property type="entry name" value="WD_REPEATS_REGION"/>
    <property type="match status" value="2"/>
</dbReference>